<dbReference type="GO" id="GO:0003700">
    <property type="term" value="F:DNA-binding transcription factor activity"/>
    <property type="evidence" value="ECO:0007669"/>
    <property type="project" value="TreeGrafter"/>
</dbReference>
<dbReference type="GO" id="GO:0003677">
    <property type="term" value="F:DNA binding"/>
    <property type="evidence" value="ECO:0007669"/>
    <property type="project" value="UniProtKB-KW"/>
</dbReference>
<dbReference type="PANTHER" id="PTHR33221:SF5">
    <property type="entry name" value="HTH-TYPE TRANSCRIPTIONAL REGULATOR ISCR"/>
    <property type="match status" value="1"/>
</dbReference>
<dbReference type="PROSITE" id="PS51197">
    <property type="entry name" value="HTH_RRF2_2"/>
    <property type="match status" value="1"/>
</dbReference>
<dbReference type="eggNOG" id="COG1959">
    <property type="taxonomic scope" value="Bacteria"/>
</dbReference>
<sequence>MKFSAQEEYGLRCLLQIARLMPGDSMTIPQISEVEALSQTHVAKLLMILRKEGFVRATRGQLGGYTLARAPEEIPVGAVLAALGGKLYDDDFCNRHAGQNALCTHAIDCSVRSLWQVIQGAVDQVVDRITLADLLASETPKPVSNVTLFAVPQRATR</sequence>
<keyword evidence="1" id="KW-0238">DNA-binding</keyword>
<accession>A0A068NKF1</accession>
<evidence type="ECO:0000313" key="2">
    <source>
        <dbReference type="EMBL" id="AIE83922.1"/>
    </source>
</evidence>
<dbReference type="Gene3D" id="1.10.10.10">
    <property type="entry name" value="Winged helix-like DNA-binding domain superfamily/Winged helix DNA-binding domain"/>
    <property type="match status" value="1"/>
</dbReference>
<dbReference type="AlphaFoldDB" id="A0A068NKF1"/>
<dbReference type="GO" id="GO:0005829">
    <property type="term" value="C:cytosol"/>
    <property type="evidence" value="ECO:0007669"/>
    <property type="project" value="TreeGrafter"/>
</dbReference>
<dbReference type="PANTHER" id="PTHR33221">
    <property type="entry name" value="WINGED HELIX-TURN-HELIX TRANSCRIPTIONAL REGULATOR, RRF2 FAMILY"/>
    <property type="match status" value="1"/>
</dbReference>
<dbReference type="Pfam" id="PF02082">
    <property type="entry name" value="Rrf2"/>
    <property type="match status" value="1"/>
</dbReference>
<gene>
    <name evidence="2" type="ORF">OP10G_0554</name>
</gene>
<dbReference type="RefSeq" id="WP_025227422.1">
    <property type="nucleotide sequence ID" value="NZ_CP007139.1"/>
</dbReference>
<dbReference type="EMBL" id="CP007139">
    <property type="protein sequence ID" value="AIE83922.1"/>
    <property type="molecule type" value="Genomic_DNA"/>
</dbReference>
<dbReference type="OrthoDB" id="9808360at2"/>
<dbReference type="InterPro" id="IPR000944">
    <property type="entry name" value="Tscrpt_reg_Rrf2"/>
</dbReference>
<dbReference type="NCBIfam" id="TIGR00738">
    <property type="entry name" value="rrf2_super"/>
    <property type="match status" value="1"/>
</dbReference>
<proteinExistence type="predicted"/>
<protein>
    <submittedName>
        <fullName evidence="2">Transcriptional regulator, BadM/Rrf2 family</fullName>
    </submittedName>
</protein>
<dbReference type="Proteomes" id="UP000027982">
    <property type="component" value="Chromosome"/>
</dbReference>
<keyword evidence="3" id="KW-1185">Reference proteome</keyword>
<organism evidence="2 3">
    <name type="scientific">Fimbriimonas ginsengisoli Gsoil 348</name>
    <dbReference type="NCBI Taxonomy" id="661478"/>
    <lineage>
        <taxon>Bacteria</taxon>
        <taxon>Bacillati</taxon>
        <taxon>Armatimonadota</taxon>
        <taxon>Fimbriimonadia</taxon>
        <taxon>Fimbriimonadales</taxon>
        <taxon>Fimbriimonadaceae</taxon>
        <taxon>Fimbriimonas</taxon>
    </lineage>
</organism>
<reference evidence="2 3" key="1">
    <citation type="journal article" date="2014" name="PLoS ONE">
        <title>The first complete genome sequence of the class fimbriimonadia in the phylum armatimonadetes.</title>
        <authorList>
            <person name="Hu Z.Y."/>
            <person name="Wang Y.Z."/>
            <person name="Im W.T."/>
            <person name="Wang S.Y."/>
            <person name="Zhao G.P."/>
            <person name="Zheng H.J."/>
            <person name="Quan Z.X."/>
        </authorList>
    </citation>
    <scope>NUCLEOTIDE SEQUENCE [LARGE SCALE GENOMIC DNA]</scope>
    <source>
        <strain evidence="2">Gsoil 348</strain>
    </source>
</reference>
<dbReference type="InterPro" id="IPR036390">
    <property type="entry name" value="WH_DNA-bd_sf"/>
</dbReference>
<dbReference type="KEGG" id="fgi:OP10G_0554"/>
<dbReference type="SUPFAM" id="SSF46785">
    <property type="entry name" value="Winged helix' DNA-binding domain"/>
    <property type="match status" value="1"/>
</dbReference>
<dbReference type="InterPro" id="IPR036388">
    <property type="entry name" value="WH-like_DNA-bd_sf"/>
</dbReference>
<dbReference type="HOGENOM" id="CLU_107144_0_1_0"/>
<dbReference type="STRING" id="661478.OP10G_0554"/>
<evidence type="ECO:0000313" key="3">
    <source>
        <dbReference type="Proteomes" id="UP000027982"/>
    </source>
</evidence>
<name>A0A068NKF1_FIMGI</name>
<evidence type="ECO:0000256" key="1">
    <source>
        <dbReference type="ARBA" id="ARBA00023125"/>
    </source>
</evidence>